<dbReference type="Gene3D" id="2.70.70.10">
    <property type="entry name" value="Glucose Permease (Domain IIA)"/>
    <property type="match status" value="1"/>
</dbReference>
<sequence length="202" mass="21041">MATQGGRQGRRQPRQQWTPNRRGLVLRGAALTALGIAPFLGAGRGTGAGAGGDAVPVAHSGRSAVAGLWARPVAGDFRVTAAYGVPGNWQAGHHTGIDFAMPVGTPVYSIGSGSVVLADWSGAYGKAVTIRMDDGHYSLFAHLSEISVRSGERVKARTRVGASGATGRVTGPHLHFEVRTERTYGSDVDPVAYLARRGVELA</sequence>
<accession>A0ABP5WQ52</accession>
<dbReference type="PANTHER" id="PTHR21666">
    <property type="entry name" value="PEPTIDASE-RELATED"/>
    <property type="match status" value="1"/>
</dbReference>
<evidence type="ECO:0000313" key="4">
    <source>
        <dbReference type="Proteomes" id="UP001501638"/>
    </source>
</evidence>
<proteinExistence type="predicted"/>
<keyword evidence="4" id="KW-1185">Reference proteome</keyword>
<dbReference type="InterPro" id="IPR011055">
    <property type="entry name" value="Dup_hybrid_motif"/>
</dbReference>
<evidence type="ECO:0000313" key="3">
    <source>
        <dbReference type="EMBL" id="GAA2433031.1"/>
    </source>
</evidence>
<evidence type="ECO:0000256" key="1">
    <source>
        <dbReference type="SAM" id="MobiDB-lite"/>
    </source>
</evidence>
<dbReference type="Pfam" id="PF01551">
    <property type="entry name" value="Peptidase_M23"/>
    <property type="match status" value="1"/>
</dbReference>
<dbReference type="InterPro" id="IPR016047">
    <property type="entry name" value="M23ase_b-sheet_dom"/>
</dbReference>
<reference evidence="4" key="1">
    <citation type="journal article" date="2019" name="Int. J. Syst. Evol. Microbiol.">
        <title>The Global Catalogue of Microorganisms (GCM) 10K type strain sequencing project: providing services to taxonomists for standard genome sequencing and annotation.</title>
        <authorList>
            <consortium name="The Broad Institute Genomics Platform"/>
            <consortium name="The Broad Institute Genome Sequencing Center for Infectious Disease"/>
            <person name="Wu L."/>
            <person name="Ma J."/>
        </authorList>
    </citation>
    <scope>NUCLEOTIDE SEQUENCE [LARGE SCALE GENOMIC DNA]</scope>
    <source>
        <strain evidence="4">JCM 6305</strain>
    </source>
</reference>
<dbReference type="EMBL" id="BAAASZ010000012">
    <property type="protein sequence ID" value="GAA2433031.1"/>
    <property type="molecule type" value="Genomic_DNA"/>
</dbReference>
<comment type="caution">
    <text evidence="3">The sequence shown here is derived from an EMBL/GenBank/DDBJ whole genome shotgun (WGS) entry which is preliminary data.</text>
</comment>
<dbReference type="InterPro" id="IPR050570">
    <property type="entry name" value="Cell_wall_metabolism_enzyme"/>
</dbReference>
<feature type="region of interest" description="Disordered" evidence="1">
    <location>
        <begin position="1"/>
        <end position="22"/>
    </location>
</feature>
<dbReference type="PANTHER" id="PTHR21666:SF270">
    <property type="entry name" value="MUREIN HYDROLASE ACTIVATOR ENVC"/>
    <property type="match status" value="1"/>
</dbReference>
<evidence type="ECO:0000259" key="2">
    <source>
        <dbReference type="Pfam" id="PF01551"/>
    </source>
</evidence>
<organism evidence="3 4">
    <name type="scientific">Streptomyces macrosporus</name>
    <dbReference type="NCBI Taxonomy" id="44032"/>
    <lineage>
        <taxon>Bacteria</taxon>
        <taxon>Bacillati</taxon>
        <taxon>Actinomycetota</taxon>
        <taxon>Actinomycetes</taxon>
        <taxon>Kitasatosporales</taxon>
        <taxon>Streptomycetaceae</taxon>
        <taxon>Streptomyces</taxon>
    </lineage>
</organism>
<dbReference type="RefSeq" id="WP_344321317.1">
    <property type="nucleotide sequence ID" value="NZ_BAAASZ010000012.1"/>
</dbReference>
<gene>
    <name evidence="3" type="ORF">GCM10010405_15080</name>
</gene>
<dbReference type="CDD" id="cd12797">
    <property type="entry name" value="M23_peptidase"/>
    <property type="match status" value="1"/>
</dbReference>
<name>A0ABP5WQ52_9ACTN</name>
<feature type="domain" description="M23ase beta-sheet core" evidence="2">
    <location>
        <begin position="93"/>
        <end position="189"/>
    </location>
</feature>
<dbReference type="SUPFAM" id="SSF51261">
    <property type="entry name" value="Duplicated hybrid motif"/>
    <property type="match status" value="1"/>
</dbReference>
<dbReference type="Proteomes" id="UP001501638">
    <property type="component" value="Unassembled WGS sequence"/>
</dbReference>
<protein>
    <recommendedName>
        <fullName evidence="2">M23ase beta-sheet core domain-containing protein</fullName>
    </recommendedName>
</protein>